<name>A0A917JGP1_9ENTE</name>
<accession>A0A917JGP1</accession>
<gene>
    <name evidence="1" type="ORF">GCM10011482_10350</name>
</gene>
<protein>
    <submittedName>
        <fullName evidence="1">Uncharacterized protein</fullName>
    </submittedName>
</protein>
<organism evidence="1 2">
    <name type="scientific">Enterococcus alcedinis</name>
    <dbReference type="NCBI Taxonomy" id="1274384"/>
    <lineage>
        <taxon>Bacteria</taxon>
        <taxon>Bacillati</taxon>
        <taxon>Bacillota</taxon>
        <taxon>Bacilli</taxon>
        <taxon>Lactobacillales</taxon>
        <taxon>Enterococcaceae</taxon>
        <taxon>Enterococcus</taxon>
    </lineage>
</organism>
<dbReference type="AlphaFoldDB" id="A0A917JGP1"/>
<reference evidence="1" key="1">
    <citation type="journal article" date="2014" name="Int. J. Syst. Evol. Microbiol.">
        <title>Complete genome sequence of Corynebacterium casei LMG S-19264T (=DSM 44701T), isolated from a smear-ripened cheese.</title>
        <authorList>
            <consortium name="US DOE Joint Genome Institute (JGI-PGF)"/>
            <person name="Walter F."/>
            <person name="Albersmeier A."/>
            <person name="Kalinowski J."/>
            <person name="Ruckert C."/>
        </authorList>
    </citation>
    <scope>NUCLEOTIDE SEQUENCE</scope>
    <source>
        <strain evidence="1">CCM 8433</strain>
    </source>
</reference>
<sequence length="63" mass="7269">MSKLLFGQSFLNVGLKIIFKDSPRKLELWNGLILDQVLSFTYDFFSDENLGVMSVLRVRVELS</sequence>
<dbReference type="EMBL" id="BMDT01000003">
    <property type="protein sequence ID" value="GGI65381.1"/>
    <property type="molecule type" value="Genomic_DNA"/>
</dbReference>
<keyword evidence="2" id="KW-1185">Reference proteome</keyword>
<proteinExistence type="predicted"/>
<comment type="caution">
    <text evidence="1">The sequence shown here is derived from an EMBL/GenBank/DDBJ whole genome shotgun (WGS) entry which is preliminary data.</text>
</comment>
<reference evidence="1" key="2">
    <citation type="submission" date="2020-09" db="EMBL/GenBank/DDBJ databases">
        <authorList>
            <person name="Sun Q."/>
            <person name="Sedlacek I."/>
        </authorList>
    </citation>
    <scope>NUCLEOTIDE SEQUENCE</scope>
    <source>
        <strain evidence="1">CCM 8433</strain>
    </source>
</reference>
<evidence type="ECO:0000313" key="2">
    <source>
        <dbReference type="Proteomes" id="UP000622610"/>
    </source>
</evidence>
<evidence type="ECO:0000313" key="1">
    <source>
        <dbReference type="EMBL" id="GGI65381.1"/>
    </source>
</evidence>
<dbReference type="Proteomes" id="UP000622610">
    <property type="component" value="Unassembled WGS sequence"/>
</dbReference>